<evidence type="ECO:0000313" key="4">
    <source>
        <dbReference type="Proteomes" id="UP000198756"/>
    </source>
</evidence>
<evidence type="ECO:0000313" key="3">
    <source>
        <dbReference type="EMBL" id="SDA93329.1"/>
    </source>
</evidence>
<dbReference type="InterPro" id="IPR013430">
    <property type="entry name" value="Toxin_antidote_HigA"/>
</dbReference>
<dbReference type="PROSITE" id="PS50943">
    <property type="entry name" value="HTH_CROC1"/>
    <property type="match status" value="1"/>
</dbReference>
<reference evidence="4" key="1">
    <citation type="submission" date="2016-10" db="EMBL/GenBank/DDBJ databases">
        <authorList>
            <person name="Varghese N."/>
            <person name="Submissions S."/>
        </authorList>
    </citation>
    <scope>NUCLEOTIDE SEQUENCE [LARGE SCALE GENOMIC DNA]</scope>
    <source>
        <strain evidence="4">DSM 22703</strain>
    </source>
</reference>
<dbReference type="GO" id="GO:0003677">
    <property type="term" value="F:DNA binding"/>
    <property type="evidence" value="ECO:0007669"/>
    <property type="project" value="UniProtKB-KW"/>
</dbReference>
<dbReference type="PANTHER" id="PTHR36924">
    <property type="entry name" value="ANTITOXIN HIGA-1"/>
    <property type="match status" value="1"/>
</dbReference>
<feature type="domain" description="HTH cro/C1-type" evidence="2">
    <location>
        <begin position="28"/>
        <end position="68"/>
    </location>
</feature>
<dbReference type="AlphaFoldDB" id="A0A1G5ZEI7"/>
<evidence type="ECO:0000259" key="2">
    <source>
        <dbReference type="PROSITE" id="PS50943"/>
    </source>
</evidence>
<dbReference type="Gene3D" id="1.10.260.40">
    <property type="entry name" value="lambda repressor-like DNA-binding domains"/>
    <property type="match status" value="1"/>
</dbReference>
<keyword evidence="1" id="KW-0238">DNA-binding</keyword>
<dbReference type="SUPFAM" id="SSF47413">
    <property type="entry name" value="lambda repressor-like DNA-binding domains"/>
    <property type="match status" value="1"/>
</dbReference>
<evidence type="ECO:0000256" key="1">
    <source>
        <dbReference type="ARBA" id="ARBA00023125"/>
    </source>
</evidence>
<sequence length="99" mass="11434">MENLKNIHPGEILSEEFLKPMKVSAYRLAKETHIPQTRISEIIQGKRRITADSALRFSKFFGTSPKFWLGLQDDFDLEEEKTSKQTAIDSITPFNYNQA</sequence>
<dbReference type="Proteomes" id="UP000198756">
    <property type="component" value="Unassembled WGS sequence"/>
</dbReference>
<dbReference type="OrthoDB" id="3174593at2"/>
<dbReference type="InterPro" id="IPR010982">
    <property type="entry name" value="Lambda_DNA-bd_dom_sf"/>
</dbReference>
<keyword evidence="4" id="KW-1185">Reference proteome</keyword>
<protein>
    <submittedName>
        <fullName evidence="3">Addiction module antidote protein, HigA family</fullName>
    </submittedName>
</protein>
<dbReference type="SMART" id="SM00530">
    <property type="entry name" value="HTH_XRE"/>
    <property type="match status" value="1"/>
</dbReference>
<gene>
    <name evidence="3" type="ORF">SAMN03080617_03707</name>
</gene>
<organism evidence="3 4">
    <name type="scientific">Algoriphagus alkaliphilus</name>
    <dbReference type="NCBI Taxonomy" id="279824"/>
    <lineage>
        <taxon>Bacteria</taxon>
        <taxon>Pseudomonadati</taxon>
        <taxon>Bacteroidota</taxon>
        <taxon>Cytophagia</taxon>
        <taxon>Cytophagales</taxon>
        <taxon>Cyclobacteriaceae</taxon>
        <taxon>Algoriphagus</taxon>
    </lineage>
</organism>
<dbReference type="PANTHER" id="PTHR36924:SF1">
    <property type="entry name" value="ANTITOXIN HIGA-1"/>
    <property type="match status" value="1"/>
</dbReference>
<accession>A0A1G5ZEI7</accession>
<dbReference type="RefSeq" id="WP_092733392.1">
    <property type="nucleotide sequence ID" value="NZ_FMXE01000035.1"/>
</dbReference>
<dbReference type="InterPro" id="IPR001387">
    <property type="entry name" value="Cro/C1-type_HTH"/>
</dbReference>
<dbReference type="NCBIfam" id="TIGR02607">
    <property type="entry name" value="antidote_HigA"/>
    <property type="match status" value="1"/>
</dbReference>
<name>A0A1G5ZEI7_9BACT</name>
<proteinExistence type="predicted"/>
<dbReference type="EMBL" id="FMXE01000035">
    <property type="protein sequence ID" value="SDA93329.1"/>
    <property type="molecule type" value="Genomic_DNA"/>
</dbReference>
<dbReference type="Pfam" id="PF01381">
    <property type="entry name" value="HTH_3"/>
    <property type="match status" value="1"/>
</dbReference>
<dbReference type="CDD" id="cd00093">
    <property type="entry name" value="HTH_XRE"/>
    <property type="match status" value="1"/>
</dbReference>